<sequence length="238" mass="26458">MAFPEVSYHSVLQQLRTDDPNSDAKYIEAGKTTDQLLRHAVAHEYIIVGRTAEEIAEHRGSSSFDFESLKRDFQKICEGYKTEVIPNQRQVKKTTGDKVWKFLFIYKKSDQEVLIQTAFVSTFNEDANVYTPEATNTKIVLTVRHASLLAILTLERITMVAISMTPPRPLLTLLAGAVFSKGNINTLANLLQATPIAVLCTINTSYQSGGQYLSNSRLYMALVAAVVATKNVKVKAKV</sequence>
<evidence type="ECO:0000313" key="2">
    <source>
        <dbReference type="Proteomes" id="UP001566132"/>
    </source>
</evidence>
<dbReference type="Proteomes" id="UP001566132">
    <property type="component" value="Unassembled WGS sequence"/>
</dbReference>
<name>A0ABD1FDQ2_HYPHA</name>
<organism evidence="1 2">
    <name type="scientific">Hypothenemus hampei</name>
    <name type="common">Coffee berry borer</name>
    <dbReference type="NCBI Taxonomy" id="57062"/>
    <lineage>
        <taxon>Eukaryota</taxon>
        <taxon>Metazoa</taxon>
        <taxon>Ecdysozoa</taxon>
        <taxon>Arthropoda</taxon>
        <taxon>Hexapoda</taxon>
        <taxon>Insecta</taxon>
        <taxon>Pterygota</taxon>
        <taxon>Neoptera</taxon>
        <taxon>Endopterygota</taxon>
        <taxon>Coleoptera</taxon>
        <taxon>Polyphaga</taxon>
        <taxon>Cucujiformia</taxon>
        <taxon>Curculionidae</taxon>
        <taxon>Scolytinae</taxon>
        <taxon>Hypothenemus</taxon>
    </lineage>
</organism>
<reference evidence="1 2" key="1">
    <citation type="submission" date="2024-05" db="EMBL/GenBank/DDBJ databases">
        <title>Genetic variation in Jamaican populations of the coffee berry borer (Hypothenemus hampei).</title>
        <authorList>
            <person name="Errbii M."/>
            <person name="Myrie A."/>
        </authorList>
    </citation>
    <scope>NUCLEOTIDE SEQUENCE [LARGE SCALE GENOMIC DNA]</scope>
    <source>
        <strain evidence="1">JA-Hopewell-2020-01-JO</strain>
        <tissue evidence="1">Whole body</tissue>
    </source>
</reference>
<gene>
    <name evidence="1" type="ORF">ABEB36_000398</name>
</gene>
<accession>A0ABD1FDQ2</accession>
<dbReference type="AlphaFoldDB" id="A0ABD1FDQ2"/>
<protein>
    <submittedName>
        <fullName evidence="1">Uncharacterized protein</fullName>
    </submittedName>
</protein>
<comment type="caution">
    <text evidence="1">The sequence shown here is derived from an EMBL/GenBank/DDBJ whole genome shotgun (WGS) entry which is preliminary data.</text>
</comment>
<proteinExistence type="predicted"/>
<dbReference type="EMBL" id="JBDJPC010000001">
    <property type="protein sequence ID" value="KAL1516489.1"/>
    <property type="molecule type" value="Genomic_DNA"/>
</dbReference>
<evidence type="ECO:0000313" key="1">
    <source>
        <dbReference type="EMBL" id="KAL1516489.1"/>
    </source>
</evidence>
<keyword evidence="2" id="KW-1185">Reference proteome</keyword>